<comment type="caution">
    <text evidence="1">The sequence shown here is derived from an EMBL/GenBank/DDBJ whole genome shotgun (WGS) entry which is preliminary data.</text>
</comment>
<reference evidence="1" key="1">
    <citation type="submission" date="2022-04" db="EMBL/GenBank/DDBJ databases">
        <title>Genome of the entomopathogenic fungus Entomophthora muscae.</title>
        <authorList>
            <person name="Elya C."/>
            <person name="Lovett B.R."/>
            <person name="Lee E."/>
            <person name="Macias A.M."/>
            <person name="Hajek A.E."/>
            <person name="De Bivort B.L."/>
            <person name="Kasson M.T."/>
            <person name="De Fine Licht H.H."/>
            <person name="Stajich J.E."/>
        </authorList>
    </citation>
    <scope>NUCLEOTIDE SEQUENCE</scope>
    <source>
        <strain evidence="1">Berkeley</strain>
    </source>
</reference>
<proteinExistence type="predicted"/>
<accession>A0ACC2SNF0</accession>
<gene>
    <name evidence="1" type="ORF">DSO57_1036624</name>
</gene>
<organism evidence="1 2">
    <name type="scientific">Entomophthora muscae</name>
    <dbReference type="NCBI Taxonomy" id="34485"/>
    <lineage>
        <taxon>Eukaryota</taxon>
        <taxon>Fungi</taxon>
        <taxon>Fungi incertae sedis</taxon>
        <taxon>Zoopagomycota</taxon>
        <taxon>Entomophthoromycotina</taxon>
        <taxon>Entomophthoromycetes</taxon>
        <taxon>Entomophthorales</taxon>
        <taxon>Entomophthoraceae</taxon>
        <taxon>Entomophthora</taxon>
    </lineage>
</organism>
<name>A0ACC2SNF0_9FUNG</name>
<dbReference type="Proteomes" id="UP001165960">
    <property type="component" value="Unassembled WGS sequence"/>
</dbReference>
<evidence type="ECO:0000313" key="1">
    <source>
        <dbReference type="EMBL" id="KAJ9063850.1"/>
    </source>
</evidence>
<evidence type="ECO:0000313" key="2">
    <source>
        <dbReference type="Proteomes" id="UP001165960"/>
    </source>
</evidence>
<protein>
    <submittedName>
        <fullName evidence="1">Uncharacterized protein</fullName>
    </submittedName>
</protein>
<keyword evidence="2" id="KW-1185">Reference proteome</keyword>
<dbReference type="EMBL" id="QTSX02004618">
    <property type="protein sequence ID" value="KAJ9063850.1"/>
    <property type="molecule type" value="Genomic_DNA"/>
</dbReference>
<sequence length="254" mass="26187">MQAGPCRVPACLFAVKGLKGVNPPCLYPSSPCSLLLVPGSAVGRPSANLPGPLLLAVLVPDSWSDTLTKAYPKLGFGGMGVDPGFGSTNLADRASPTVLLVSTVKHWYQSQGRHGISKDLALLYPSYVSLVGPLSRFVAPAAHLCCSCGGDPAKLLGLLYDLLGRTCSQLSTGEPLVESLTSENRGLFSIAGLQGNPPPVAAVAPLAGLLLKFLPPKSPLWLHSSASGGGSGLLFNRLLVGVDTTLPQISPTLL</sequence>